<dbReference type="Pfam" id="PF00373">
    <property type="entry name" value="FERM_M"/>
    <property type="match status" value="1"/>
</dbReference>
<evidence type="ECO:0000313" key="2">
    <source>
        <dbReference type="Ensembl" id="ENSSGRP00000070038.1"/>
    </source>
</evidence>
<dbReference type="PROSITE" id="PS50057">
    <property type="entry name" value="FERM_3"/>
    <property type="match status" value="1"/>
</dbReference>
<dbReference type="GO" id="GO:0031032">
    <property type="term" value="P:actomyosin structure organization"/>
    <property type="evidence" value="ECO:0007669"/>
    <property type="project" value="TreeGrafter"/>
</dbReference>
<dbReference type="PRINTS" id="PR00935">
    <property type="entry name" value="BAND41"/>
</dbReference>
<dbReference type="Gene3D" id="3.10.20.90">
    <property type="entry name" value="Phosphatidylinositol 3-kinase Catalytic Subunit, Chain A, domain 1"/>
    <property type="match status" value="1"/>
</dbReference>
<dbReference type="OMA" id="QASEWHR"/>
<dbReference type="InParanoid" id="A0A672Q1F4"/>
<dbReference type="InterPro" id="IPR000299">
    <property type="entry name" value="FERM_domain"/>
</dbReference>
<accession>A0A672Q1F4</accession>
<dbReference type="Ensembl" id="ENSSGRT00000074618.1">
    <property type="protein sequence ID" value="ENSSGRP00000070038.1"/>
    <property type="gene ID" value="ENSSGRG00000035858.1"/>
</dbReference>
<dbReference type="InterPro" id="IPR014352">
    <property type="entry name" value="FERM/acyl-CoA-bd_prot_sf"/>
</dbReference>
<dbReference type="InterPro" id="IPR018979">
    <property type="entry name" value="FERM_N"/>
</dbReference>
<name>A0A672Q1F4_SINGR</name>
<dbReference type="InterPro" id="IPR019749">
    <property type="entry name" value="Band_41_domain"/>
</dbReference>
<sequence>MYFTHQECVIAPCVTCNNSKVKTDGHQSCSVEQRHCPVSDHKAIITHCAPVFARDTKGQFLLDHVCNQYSLLEKDYFGIRYVDPEKQRVTFTTLISFGQQPYTMCFRVKFYPQEPIKIKEELTRYLLYLQLKRDVYHGRLLCPFADAAYLGACIVQAELGDYDSEEHPADYISDFKLFPKQSLKLERKIVEIHQNELR</sequence>
<dbReference type="CDD" id="cd14473">
    <property type="entry name" value="FERM_B-lobe"/>
    <property type="match status" value="1"/>
</dbReference>
<dbReference type="AlphaFoldDB" id="A0A672Q1F4"/>
<dbReference type="PANTHER" id="PTHR23280:SF8">
    <property type="entry name" value="FERM DOMAIN-CONTAINING PROTEIN 3"/>
    <property type="match status" value="1"/>
</dbReference>
<dbReference type="InterPro" id="IPR029071">
    <property type="entry name" value="Ubiquitin-like_domsf"/>
</dbReference>
<dbReference type="Gene3D" id="1.20.80.10">
    <property type="match status" value="1"/>
</dbReference>
<dbReference type="SUPFAM" id="SSF54236">
    <property type="entry name" value="Ubiquitin-like"/>
    <property type="match status" value="1"/>
</dbReference>
<feature type="domain" description="FERM" evidence="1">
    <location>
        <begin position="34"/>
        <end position="198"/>
    </location>
</feature>
<dbReference type="SUPFAM" id="SSF47031">
    <property type="entry name" value="Second domain of FERM"/>
    <property type="match status" value="1"/>
</dbReference>
<dbReference type="SMART" id="SM00295">
    <property type="entry name" value="B41"/>
    <property type="match status" value="1"/>
</dbReference>
<dbReference type="PANTHER" id="PTHR23280">
    <property type="entry name" value="4.1 G PROTEIN"/>
    <property type="match status" value="1"/>
</dbReference>
<dbReference type="Pfam" id="PF09379">
    <property type="entry name" value="FERM_N"/>
    <property type="match status" value="1"/>
</dbReference>
<evidence type="ECO:0000259" key="1">
    <source>
        <dbReference type="PROSITE" id="PS50057"/>
    </source>
</evidence>
<dbReference type="FunFam" id="1.20.80.10:FF:000006">
    <property type="entry name" value="FERM domain-containing protein 5 isoform X1"/>
    <property type="match status" value="1"/>
</dbReference>
<organism evidence="2 3">
    <name type="scientific">Sinocyclocheilus grahami</name>
    <name type="common">Dianchi golden-line fish</name>
    <name type="synonym">Barbus grahami</name>
    <dbReference type="NCBI Taxonomy" id="75366"/>
    <lineage>
        <taxon>Eukaryota</taxon>
        <taxon>Metazoa</taxon>
        <taxon>Chordata</taxon>
        <taxon>Craniata</taxon>
        <taxon>Vertebrata</taxon>
        <taxon>Euteleostomi</taxon>
        <taxon>Actinopterygii</taxon>
        <taxon>Neopterygii</taxon>
        <taxon>Teleostei</taxon>
        <taxon>Ostariophysi</taxon>
        <taxon>Cypriniformes</taxon>
        <taxon>Cyprinidae</taxon>
        <taxon>Cyprininae</taxon>
        <taxon>Sinocyclocheilus</taxon>
    </lineage>
</organism>
<reference evidence="2" key="2">
    <citation type="submission" date="2025-09" db="UniProtKB">
        <authorList>
            <consortium name="Ensembl"/>
        </authorList>
    </citation>
    <scope>IDENTIFICATION</scope>
</reference>
<reference evidence="2" key="1">
    <citation type="submission" date="2025-08" db="UniProtKB">
        <authorList>
            <consortium name="Ensembl"/>
        </authorList>
    </citation>
    <scope>IDENTIFICATION</scope>
</reference>
<protein>
    <submittedName>
        <fullName evidence="2">FERM domain containing 3</fullName>
    </submittedName>
</protein>
<evidence type="ECO:0000313" key="3">
    <source>
        <dbReference type="Proteomes" id="UP000472262"/>
    </source>
</evidence>
<dbReference type="Proteomes" id="UP000472262">
    <property type="component" value="Unassembled WGS sequence"/>
</dbReference>
<proteinExistence type="predicted"/>
<keyword evidence="3" id="KW-1185">Reference proteome</keyword>
<dbReference type="InterPro" id="IPR019748">
    <property type="entry name" value="FERM_central"/>
</dbReference>
<dbReference type="InterPro" id="IPR035963">
    <property type="entry name" value="FERM_2"/>
</dbReference>
<dbReference type="GO" id="GO:0005856">
    <property type="term" value="C:cytoskeleton"/>
    <property type="evidence" value="ECO:0007669"/>
    <property type="project" value="TreeGrafter"/>
</dbReference>